<evidence type="ECO:0000256" key="1">
    <source>
        <dbReference type="ARBA" id="ARBA00004123"/>
    </source>
</evidence>
<dbReference type="Gene3D" id="2.40.330.10">
    <property type="entry name" value="DNA-binding pseudobarrel domain"/>
    <property type="match status" value="1"/>
</dbReference>
<reference evidence="7 8" key="1">
    <citation type="journal article" date="2023" name="G3 (Bethesda)">
        <title>A chromosome-length genome assembly and annotation of blackberry (Rubus argutus, cv. 'Hillquist').</title>
        <authorList>
            <person name="Bruna T."/>
            <person name="Aryal R."/>
            <person name="Dudchenko O."/>
            <person name="Sargent D.J."/>
            <person name="Mead D."/>
            <person name="Buti M."/>
            <person name="Cavallini A."/>
            <person name="Hytonen T."/>
            <person name="Andres J."/>
            <person name="Pham M."/>
            <person name="Weisz D."/>
            <person name="Mascagni F."/>
            <person name="Usai G."/>
            <person name="Natali L."/>
            <person name="Bassil N."/>
            <person name="Fernandez G.E."/>
            <person name="Lomsadze A."/>
            <person name="Armour M."/>
            <person name="Olukolu B."/>
            <person name="Poorten T."/>
            <person name="Britton C."/>
            <person name="Davik J."/>
            <person name="Ashrafi H."/>
            <person name="Aiden E.L."/>
            <person name="Borodovsky M."/>
            <person name="Worthington M."/>
        </authorList>
    </citation>
    <scope>NUCLEOTIDE SEQUENCE [LARGE SCALE GENOMIC DNA]</scope>
    <source>
        <strain evidence="7">PI 553951</strain>
    </source>
</reference>
<feature type="compositionally biased region" description="Basic and acidic residues" evidence="6">
    <location>
        <begin position="101"/>
        <end position="110"/>
    </location>
</feature>
<keyword evidence="5" id="KW-0539">Nucleus</keyword>
<evidence type="ECO:0000256" key="4">
    <source>
        <dbReference type="ARBA" id="ARBA00023163"/>
    </source>
</evidence>
<gene>
    <name evidence="7" type="ORF">M0R45_034498</name>
</gene>
<protein>
    <recommendedName>
        <fullName evidence="9">B3 domain-containing protein</fullName>
    </recommendedName>
</protein>
<dbReference type="SUPFAM" id="SSF101936">
    <property type="entry name" value="DNA-binding pseudobarrel domain"/>
    <property type="match status" value="1"/>
</dbReference>
<keyword evidence="4" id="KW-0804">Transcription</keyword>
<name>A0AAW1VU01_RUBAR</name>
<evidence type="ECO:0000256" key="6">
    <source>
        <dbReference type="SAM" id="MobiDB-lite"/>
    </source>
</evidence>
<feature type="compositionally biased region" description="Polar residues" evidence="6">
    <location>
        <begin position="275"/>
        <end position="296"/>
    </location>
</feature>
<evidence type="ECO:0008006" key="9">
    <source>
        <dbReference type="Google" id="ProtNLM"/>
    </source>
</evidence>
<dbReference type="GO" id="GO:0003677">
    <property type="term" value="F:DNA binding"/>
    <property type="evidence" value="ECO:0007669"/>
    <property type="project" value="UniProtKB-KW"/>
</dbReference>
<dbReference type="PANTHER" id="PTHR31541:SF25">
    <property type="entry name" value="GAMMA-GLIADIN B"/>
    <property type="match status" value="1"/>
</dbReference>
<evidence type="ECO:0000256" key="5">
    <source>
        <dbReference type="ARBA" id="ARBA00023242"/>
    </source>
</evidence>
<proteinExistence type="predicted"/>
<feature type="region of interest" description="Disordered" evidence="6">
    <location>
        <begin position="271"/>
        <end position="296"/>
    </location>
</feature>
<dbReference type="Pfam" id="PF03754">
    <property type="entry name" value="At2g31720-like"/>
    <property type="match status" value="1"/>
</dbReference>
<keyword evidence="8" id="KW-1185">Reference proteome</keyword>
<comment type="subcellular location">
    <subcellularLocation>
        <location evidence="1">Nucleus</location>
    </subcellularLocation>
</comment>
<dbReference type="InterPro" id="IPR005508">
    <property type="entry name" value="At2g31720-like"/>
</dbReference>
<evidence type="ECO:0000313" key="7">
    <source>
        <dbReference type="EMBL" id="KAK9910541.1"/>
    </source>
</evidence>
<evidence type="ECO:0000313" key="8">
    <source>
        <dbReference type="Proteomes" id="UP001457282"/>
    </source>
</evidence>
<sequence>MGSLSTETLEDKKYCEGWSGFYMLVEVCCDVSEEEKMGTCMLSLVREQEQVCPKKQRSSPSGKIPKMTTSPNPSPANIVSGSSDQGNRRIDNKGLRRKRKPCGDDKDSEVKKKKRKYMTRVDKGVYHPPPDLPEEYKRLMANGAKAELVIQKQLFTSDVNCDLNRVSLPPKQVLCKNFLRPNEIENLKPKDAFLKVPFIDPMLEKEEMSLSLWKLSSSAEKSAVLNSNWNHIVKKNGLIAGDLIQIWSFRDTNDQLQLALVVLKRAEKPKKGEEASSTARSSRVCNGSEDSASTSHIGRKCLKIRFKCSGSRSESTSTSELLSQ</sequence>
<comment type="caution">
    <text evidence="7">The sequence shown here is derived from an EMBL/GenBank/DDBJ whole genome shotgun (WGS) entry which is preliminary data.</text>
</comment>
<dbReference type="InterPro" id="IPR015300">
    <property type="entry name" value="DNA-bd_pseudobarrel_sf"/>
</dbReference>
<feature type="compositionally biased region" description="Polar residues" evidence="6">
    <location>
        <begin position="67"/>
        <end position="85"/>
    </location>
</feature>
<keyword evidence="2" id="KW-0805">Transcription regulation</keyword>
<feature type="region of interest" description="Disordered" evidence="6">
    <location>
        <begin position="47"/>
        <end position="114"/>
    </location>
</feature>
<dbReference type="AlphaFoldDB" id="A0AAW1VU01"/>
<keyword evidence="3" id="KW-0238">DNA-binding</keyword>
<organism evidence="7 8">
    <name type="scientific">Rubus argutus</name>
    <name type="common">Southern blackberry</name>
    <dbReference type="NCBI Taxonomy" id="59490"/>
    <lineage>
        <taxon>Eukaryota</taxon>
        <taxon>Viridiplantae</taxon>
        <taxon>Streptophyta</taxon>
        <taxon>Embryophyta</taxon>
        <taxon>Tracheophyta</taxon>
        <taxon>Spermatophyta</taxon>
        <taxon>Magnoliopsida</taxon>
        <taxon>eudicotyledons</taxon>
        <taxon>Gunneridae</taxon>
        <taxon>Pentapetalae</taxon>
        <taxon>rosids</taxon>
        <taxon>fabids</taxon>
        <taxon>Rosales</taxon>
        <taxon>Rosaceae</taxon>
        <taxon>Rosoideae</taxon>
        <taxon>Rosoideae incertae sedis</taxon>
        <taxon>Rubus</taxon>
    </lineage>
</organism>
<dbReference type="EMBL" id="JBEDUW010000007">
    <property type="protein sequence ID" value="KAK9910541.1"/>
    <property type="molecule type" value="Genomic_DNA"/>
</dbReference>
<accession>A0AAW1VU01</accession>
<evidence type="ECO:0000256" key="3">
    <source>
        <dbReference type="ARBA" id="ARBA00023125"/>
    </source>
</evidence>
<dbReference type="Proteomes" id="UP001457282">
    <property type="component" value="Unassembled WGS sequence"/>
</dbReference>
<dbReference type="PANTHER" id="PTHR31541">
    <property type="entry name" value="B3 DOMAIN PLANT PROTEIN-RELATED"/>
    <property type="match status" value="1"/>
</dbReference>
<evidence type="ECO:0000256" key="2">
    <source>
        <dbReference type="ARBA" id="ARBA00023015"/>
    </source>
</evidence>
<dbReference type="GO" id="GO:0005634">
    <property type="term" value="C:nucleus"/>
    <property type="evidence" value="ECO:0007669"/>
    <property type="project" value="UniProtKB-SubCell"/>
</dbReference>